<dbReference type="PROSITE" id="PS00012">
    <property type="entry name" value="PHOSPHOPANTETHEINE"/>
    <property type="match status" value="1"/>
</dbReference>
<dbReference type="InterPro" id="IPR014043">
    <property type="entry name" value="Acyl_transferase_dom"/>
</dbReference>
<keyword evidence="6" id="KW-1185">Reference proteome</keyword>
<dbReference type="Gene3D" id="1.10.1200.10">
    <property type="entry name" value="ACP-like"/>
    <property type="match status" value="1"/>
</dbReference>
<evidence type="ECO:0000256" key="2">
    <source>
        <dbReference type="ARBA" id="ARBA00022553"/>
    </source>
</evidence>
<keyword evidence="1" id="KW-0596">Phosphopantetheine</keyword>
<dbReference type="PANTHER" id="PTHR43775">
    <property type="entry name" value="FATTY ACID SYNTHASE"/>
    <property type="match status" value="1"/>
</dbReference>
<dbReference type="InterPro" id="IPR036736">
    <property type="entry name" value="ACP-like_sf"/>
</dbReference>
<dbReference type="SMART" id="SM00827">
    <property type="entry name" value="PKS_AT"/>
    <property type="match status" value="1"/>
</dbReference>
<dbReference type="SUPFAM" id="SSF52151">
    <property type="entry name" value="FabD/lysophospholipase-like"/>
    <property type="match status" value="1"/>
</dbReference>
<dbReference type="GO" id="GO:0004312">
    <property type="term" value="F:fatty acid synthase activity"/>
    <property type="evidence" value="ECO:0007669"/>
    <property type="project" value="TreeGrafter"/>
</dbReference>
<feature type="compositionally biased region" description="Pro residues" evidence="3">
    <location>
        <begin position="271"/>
        <end position="314"/>
    </location>
</feature>
<dbReference type="SUPFAM" id="SSF47336">
    <property type="entry name" value="ACP-like"/>
    <property type="match status" value="1"/>
</dbReference>
<keyword evidence="5" id="KW-0012">Acyltransferase</keyword>
<keyword evidence="5" id="KW-0808">Transferase</keyword>
<evidence type="ECO:0000313" key="5">
    <source>
        <dbReference type="EMBL" id="TDD93801.1"/>
    </source>
</evidence>
<dbReference type="SUPFAM" id="SSF55048">
    <property type="entry name" value="Probable ACP-binding domain of malonyl-CoA ACP transacylase"/>
    <property type="match status" value="1"/>
</dbReference>
<dbReference type="InterPro" id="IPR050091">
    <property type="entry name" value="PKS_NRPS_Biosynth_Enz"/>
</dbReference>
<dbReference type="PROSITE" id="PS50075">
    <property type="entry name" value="CARRIER"/>
    <property type="match status" value="1"/>
</dbReference>
<evidence type="ECO:0000259" key="4">
    <source>
        <dbReference type="PROSITE" id="PS50075"/>
    </source>
</evidence>
<reference evidence="5 6" key="1">
    <citation type="submission" date="2019-03" db="EMBL/GenBank/DDBJ databases">
        <title>Draft genome sequences of novel Actinobacteria.</title>
        <authorList>
            <person name="Sahin N."/>
            <person name="Ay H."/>
            <person name="Saygin H."/>
        </authorList>
    </citation>
    <scope>NUCLEOTIDE SEQUENCE [LARGE SCALE GENOMIC DNA]</scope>
    <source>
        <strain evidence="5 6">H3C3</strain>
    </source>
</reference>
<dbReference type="GO" id="GO:0005886">
    <property type="term" value="C:plasma membrane"/>
    <property type="evidence" value="ECO:0007669"/>
    <property type="project" value="TreeGrafter"/>
</dbReference>
<dbReference type="OrthoDB" id="4286171at2"/>
<dbReference type="Pfam" id="PF00550">
    <property type="entry name" value="PP-binding"/>
    <property type="match status" value="1"/>
</dbReference>
<comment type="caution">
    <text evidence="5">The sequence shown here is derived from an EMBL/GenBank/DDBJ whole genome shotgun (WGS) entry which is preliminary data.</text>
</comment>
<dbReference type="InterPro" id="IPR016035">
    <property type="entry name" value="Acyl_Trfase/lysoPLipase"/>
</dbReference>
<dbReference type="AlphaFoldDB" id="A0A4R5C2F2"/>
<name>A0A4R5C2F2_9ACTN</name>
<protein>
    <submittedName>
        <fullName evidence="5">Acyltransferase domain-containing protein</fullName>
    </submittedName>
</protein>
<feature type="region of interest" description="Disordered" evidence="3">
    <location>
        <begin position="256"/>
        <end position="347"/>
    </location>
</feature>
<feature type="domain" description="Carrier" evidence="4">
    <location>
        <begin position="343"/>
        <end position="423"/>
    </location>
</feature>
<accession>A0A4R5C2F2</accession>
<dbReference type="InterPro" id="IPR006162">
    <property type="entry name" value="Ppantetheine_attach_site"/>
</dbReference>
<dbReference type="InterPro" id="IPR016036">
    <property type="entry name" value="Malonyl_transacylase_ACP-bd"/>
</dbReference>
<gene>
    <name evidence="5" type="ORF">E1298_08455</name>
</gene>
<dbReference type="PANTHER" id="PTHR43775:SF37">
    <property type="entry name" value="SI:DKEY-61P9.11"/>
    <property type="match status" value="1"/>
</dbReference>
<dbReference type="RefSeq" id="WP_131890735.1">
    <property type="nucleotide sequence ID" value="NZ_SMKU01000026.1"/>
</dbReference>
<proteinExistence type="predicted"/>
<dbReference type="Pfam" id="PF00698">
    <property type="entry name" value="Acyl_transf_1"/>
    <property type="match status" value="1"/>
</dbReference>
<feature type="compositionally biased region" description="Basic and acidic residues" evidence="3">
    <location>
        <begin position="257"/>
        <end position="269"/>
    </location>
</feature>
<evidence type="ECO:0000256" key="1">
    <source>
        <dbReference type="ARBA" id="ARBA00022450"/>
    </source>
</evidence>
<dbReference type="Proteomes" id="UP000294513">
    <property type="component" value="Unassembled WGS sequence"/>
</dbReference>
<dbReference type="InterPro" id="IPR009081">
    <property type="entry name" value="PP-bd_ACP"/>
</dbReference>
<dbReference type="GO" id="GO:0005737">
    <property type="term" value="C:cytoplasm"/>
    <property type="evidence" value="ECO:0007669"/>
    <property type="project" value="TreeGrafter"/>
</dbReference>
<evidence type="ECO:0000313" key="6">
    <source>
        <dbReference type="Proteomes" id="UP000294513"/>
    </source>
</evidence>
<dbReference type="GO" id="GO:0006633">
    <property type="term" value="P:fatty acid biosynthetic process"/>
    <property type="evidence" value="ECO:0007669"/>
    <property type="project" value="TreeGrafter"/>
</dbReference>
<dbReference type="Gene3D" id="3.40.366.10">
    <property type="entry name" value="Malonyl-Coenzyme A Acyl Carrier Protein, domain 2"/>
    <property type="match status" value="1"/>
</dbReference>
<sequence>MAAEFECGDDLLALLDGKERESSAAEGLSPAPRYLLQFAAALIADAAWSARGGEPAARVGHSMGEIAALTAAGALSIEDGARLICLRVRALEKDYRQGGMLALGTRADRARAVTAAVDDPRLAVACENAPRQTVISGPSGALEPVIAVCGALGVRCTPIDAPYAYHNRRLAPAAAALTDSARHLRRRPPRGVVCSPTLGRDVTAADDPVAVVAEALTRPVMFAEAIRRLHAAGAQTFVECGPGRVLARCVEATVPDVHTESSLEPDRRSAGPPPTPKSEPPTPATEPPTPATEPPTPAAEPPTPATEPATPTPEPAASTPERAAPKPEPAASPDPRAAAHPTDRRQDILRELREMYAARLGYPPEALAEDAELEVDLGVDSIKQAELLTRVGEQYGLPSPAENARLSDLLTLADVADLVADHLDDPERPAT</sequence>
<organism evidence="5 6">
    <name type="scientific">Actinomadura rubrisoli</name>
    <dbReference type="NCBI Taxonomy" id="2530368"/>
    <lineage>
        <taxon>Bacteria</taxon>
        <taxon>Bacillati</taxon>
        <taxon>Actinomycetota</taxon>
        <taxon>Actinomycetes</taxon>
        <taxon>Streptosporangiales</taxon>
        <taxon>Thermomonosporaceae</taxon>
        <taxon>Actinomadura</taxon>
    </lineage>
</organism>
<keyword evidence="2" id="KW-0597">Phosphoprotein</keyword>
<evidence type="ECO:0000256" key="3">
    <source>
        <dbReference type="SAM" id="MobiDB-lite"/>
    </source>
</evidence>
<dbReference type="GO" id="GO:0071770">
    <property type="term" value="P:DIM/DIP cell wall layer assembly"/>
    <property type="evidence" value="ECO:0007669"/>
    <property type="project" value="TreeGrafter"/>
</dbReference>
<dbReference type="EMBL" id="SMKU01000026">
    <property type="protein sequence ID" value="TDD93801.1"/>
    <property type="molecule type" value="Genomic_DNA"/>
</dbReference>
<dbReference type="InterPro" id="IPR001227">
    <property type="entry name" value="Ac_transferase_dom_sf"/>
</dbReference>